<reference evidence="2 3" key="1">
    <citation type="submission" date="2020-11" db="EMBL/GenBank/DDBJ databases">
        <authorList>
            <person name="Wallbank WR R."/>
            <person name="Pardo Diaz C."/>
            <person name="Kozak K."/>
            <person name="Martin S."/>
            <person name="Jiggins C."/>
            <person name="Moest M."/>
            <person name="Warren A I."/>
            <person name="Generalovic N T."/>
            <person name="Byers J.R.P. K."/>
            <person name="Montejo-Kovacevich G."/>
            <person name="Yen C E."/>
        </authorList>
    </citation>
    <scope>NUCLEOTIDE SEQUENCE [LARGE SCALE GENOMIC DNA]</scope>
</reference>
<feature type="compositionally biased region" description="Acidic residues" evidence="1">
    <location>
        <begin position="92"/>
        <end position="104"/>
    </location>
</feature>
<dbReference type="EMBL" id="LR899014">
    <property type="protein sequence ID" value="CAD7092709.1"/>
    <property type="molecule type" value="Genomic_DNA"/>
</dbReference>
<organism evidence="2 3">
    <name type="scientific">Hermetia illucens</name>
    <name type="common">Black soldier fly</name>
    <dbReference type="NCBI Taxonomy" id="343691"/>
    <lineage>
        <taxon>Eukaryota</taxon>
        <taxon>Metazoa</taxon>
        <taxon>Ecdysozoa</taxon>
        <taxon>Arthropoda</taxon>
        <taxon>Hexapoda</taxon>
        <taxon>Insecta</taxon>
        <taxon>Pterygota</taxon>
        <taxon>Neoptera</taxon>
        <taxon>Endopterygota</taxon>
        <taxon>Diptera</taxon>
        <taxon>Brachycera</taxon>
        <taxon>Stratiomyomorpha</taxon>
        <taxon>Stratiomyidae</taxon>
        <taxon>Hermetiinae</taxon>
        <taxon>Hermetia</taxon>
    </lineage>
</organism>
<name>A0A7R8Z0J9_HERIL</name>
<accession>A0A7R8Z0J9</accession>
<protein>
    <submittedName>
        <fullName evidence="2">Uncharacterized protein</fullName>
    </submittedName>
</protein>
<keyword evidence="3" id="KW-1185">Reference proteome</keyword>
<sequence length="121" mass="13812">MLKTCVEATPLHEKRLRKAKRKYLEEALLVLFKQQRLSAAWAGFSDRESPTIGGKCDDIDGEYLDTDGNLIMSEILIDEYIVNEVVARNEVEPEDNTHEDEENDFGAPPPIRKGFVFKKTL</sequence>
<proteinExistence type="predicted"/>
<dbReference type="AlphaFoldDB" id="A0A7R8Z0J9"/>
<evidence type="ECO:0000256" key="1">
    <source>
        <dbReference type="SAM" id="MobiDB-lite"/>
    </source>
</evidence>
<feature type="region of interest" description="Disordered" evidence="1">
    <location>
        <begin position="91"/>
        <end position="111"/>
    </location>
</feature>
<dbReference type="Proteomes" id="UP000594454">
    <property type="component" value="Chromosome 6"/>
</dbReference>
<evidence type="ECO:0000313" key="2">
    <source>
        <dbReference type="EMBL" id="CAD7092709.1"/>
    </source>
</evidence>
<dbReference type="InParanoid" id="A0A7R8Z0J9"/>
<gene>
    <name evidence="2" type="ORF">HERILL_LOCUS15046</name>
</gene>
<evidence type="ECO:0000313" key="3">
    <source>
        <dbReference type="Proteomes" id="UP000594454"/>
    </source>
</evidence>